<keyword evidence="4" id="KW-1185">Reference proteome</keyword>
<feature type="compositionally biased region" description="Basic and acidic residues" evidence="1">
    <location>
        <begin position="45"/>
        <end position="55"/>
    </location>
</feature>
<name>J2SZB5_9FLAO</name>
<dbReference type="EMBL" id="AKJY01000046">
    <property type="protein sequence ID" value="EJL71007.1"/>
    <property type="molecule type" value="Genomic_DNA"/>
</dbReference>
<organism evidence="3 4">
    <name type="scientific">Chryseobacterium populi</name>
    <dbReference type="NCBI Taxonomy" id="1144316"/>
    <lineage>
        <taxon>Bacteria</taxon>
        <taxon>Pseudomonadati</taxon>
        <taxon>Bacteroidota</taxon>
        <taxon>Flavobacteriia</taxon>
        <taxon>Flavobacteriales</taxon>
        <taxon>Weeksellaceae</taxon>
        <taxon>Chryseobacterium group</taxon>
        <taxon>Chryseobacterium</taxon>
    </lineage>
</organism>
<evidence type="ECO:0000313" key="3">
    <source>
        <dbReference type="EMBL" id="EJL71007.1"/>
    </source>
</evidence>
<sequence length="279" mass="29598">MKPTSLFILSAVAVLSSCNERHDRRNSGNNRNNDNSENSGWVEKVTNKDHGPVREKEFKGNFDEIEISQAIDAEIIKSETERVVISAPENIIDDILVDNYGGKLHIHYKSGIRVMNNGHVSAKIYTKDFTKLIANSAAKITVKDKFTQERTDVEISSAASISGDIEANNLDISADSSSSFNGKVWAVDLDIDASSAASIDVSGKAKNADITSSSASSISAKDVLAENVNAEASSGASVQISAIAKVDAQASSGGSINVYKKGNISVNKQESSGGSVSIQ</sequence>
<evidence type="ECO:0000313" key="4">
    <source>
        <dbReference type="Proteomes" id="UP000007509"/>
    </source>
</evidence>
<evidence type="ECO:0000259" key="2">
    <source>
        <dbReference type="Pfam" id="PF10988"/>
    </source>
</evidence>
<dbReference type="AlphaFoldDB" id="J2SZB5"/>
<feature type="domain" description="Putative auto-transporter adhesin head GIN" evidence="2">
    <location>
        <begin position="61"/>
        <end position="260"/>
    </location>
</feature>
<dbReference type="Pfam" id="PF10988">
    <property type="entry name" value="DUF2807"/>
    <property type="match status" value="1"/>
</dbReference>
<comment type="caution">
    <text evidence="3">The sequence shown here is derived from an EMBL/GenBank/DDBJ whole genome shotgun (WGS) entry which is preliminary data.</text>
</comment>
<feature type="compositionally biased region" description="Low complexity" evidence="1">
    <location>
        <begin position="27"/>
        <end position="40"/>
    </location>
</feature>
<reference evidence="3 4" key="1">
    <citation type="journal article" date="2012" name="J. Bacteriol.">
        <title>Twenty-one genome sequences from Pseudomonas species and 19 genome sequences from diverse bacteria isolated from the rhizosphere and endosphere of Populus deltoides.</title>
        <authorList>
            <person name="Brown S.D."/>
            <person name="Utturkar S.M."/>
            <person name="Klingeman D.M."/>
            <person name="Johnson C.M."/>
            <person name="Martin S.L."/>
            <person name="Land M.L."/>
            <person name="Lu T.Y."/>
            <person name="Schadt C.W."/>
            <person name="Doktycz M.J."/>
            <person name="Pelletier D.A."/>
        </authorList>
    </citation>
    <scope>NUCLEOTIDE SEQUENCE [LARGE SCALE GENOMIC DNA]</scope>
    <source>
        <strain evidence="3 4">CF314</strain>
    </source>
</reference>
<evidence type="ECO:0000256" key="1">
    <source>
        <dbReference type="SAM" id="MobiDB-lite"/>
    </source>
</evidence>
<proteinExistence type="predicted"/>
<protein>
    <recommendedName>
        <fullName evidence="2">Putative auto-transporter adhesin head GIN domain-containing protein</fullName>
    </recommendedName>
</protein>
<feature type="region of interest" description="Disordered" evidence="1">
    <location>
        <begin position="19"/>
        <end position="55"/>
    </location>
</feature>
<dbReference type="Proteomes" id="UP000007509">
    <property type="component" value="Unassembled WGS sequence"/>
</dbReference>
<gene>
    <name evidence="3" type="ORF">PMI13_02570</name>
</gene>
<dbReference type="PROSITE" id="PS51257">
    <property type="entry name" value="PROKAR_LIPOPROTEIN"/>
    <property type="match status" value="1"/>
</dbReference>
<dbReference type="RefSeq" id="WP_007844204.1">
    <property type="nucleotide sequence ID" value="NZ_AKJY01000046.1"/>
</dbReference>
<dbReference type="InterPro" id="IPR021255">
    <property type="entry name" value="DUF2807"/>
</dbReference>
<dbReference type="Gene3D" id="2.160.20.120">
    <property type="match status" value="1"/>
</dbReference>
<accession>J2SZB5</accession>
<dbReference type="OrthoDB" id="1274778at2"/>
<dbReference type="PATRIC" id="fig|1144316.3.peg.2590"/>